<dbReference type="OrthoDB" id="5371646at2759"/>
<feature type="compositionally biased region" description="Low complexity" evidence="1">
    <location>
        <begin position="161"/>
        <end position="172"/>
    </location>
</feature>
<keyword evidence="3" id="KW-1185">Reference proteome</keyword>
<feature type="compositionally biased region" description="Pro residues" evidence="1">
    <location>
        <begin position="77"/>
        <end position="90"/>
    </location>
</feature>
<reference evidence="2 3" key="1">
    <citation type="submission" date="2017-03" db="EMBL/GenBank/DDBJ databases">
        <title>Genomes of endolithic fungi from Antarctica.</title>
        <authorList>
            <person name="Coleine C."/>
            <person name="Masonjones S."/>
            <person name="Stajich J.E."/>
        </authorList>
    </citation>
    <scope>NUCLEOTIDE SEQUENCE [LARGE SCALE GENOMIC DNA]</scope>
    <source>
        <strain evidence="2 3">CCFEE 6315</strain>
    </source>
</reference>
<evidence type="ECO:0008006" key="4">
    <source>
        <dbReference type="Google" id="ProtNLM"/>
    </source>
</evidence>
<proteinExistence type="predicted"/>
<organism evidence="2 3">
    <name type="scientific">Salinomyces thailandicus</name>
    <dbReference type="NCBI Taxonomy" id="706561"/>
    <lineage>
        <taxon>Eukaryota</taxon>
        <taxon>Fungi</taxon>
        <taxon>Dikarya</taxon>
        <taxon>Ascomycota</taxon>
        <taxon>Pezizomycotina</taxon>
        <taxon>Dothideomycetes</taxon>
        <taxon>Dothideomycetidae</taxon>
        <taxon>Mycosphaerellales</taxon>
        <taxon>Teratosphaeriaceae</taxon>
        <taxon>Salinomyces</taxon>
    </lineage>
</organism>
<dbReference type="AlphaFoldDB" id="A0A4U0TPV3"/>
<gene>
    <name evidence="2" type="ORF">B0A50_06838</name>
</gene>
<dbReference type="Proteomes" id="UP000308549">
    <property type="component" value="Unassembled WGS sequence"/>
</dbReference>
<protein>
    <recommendedName>
        <fullName evidence="4">Myb-like domain-containing protein</fullName>
    </recommendedName>
</protein>
<dbReference type="EMBL" id="NAJL01000047">
    <property type="protein sequence ID" value="TKA24098.1"/>
    <property type="molecule type" value="Genomic_DNA"/>
</dbReference>
<sequence>MADQRAWSNDDKNELLAEIIKSASPHPSVLFNVIANLNIHPRWEDMPLPKGRTVNQCRFTFDDIKRAQPNPGLVSLPLPPQTPLSAPPPGLKRSFQLEAPYPSGREIRPKPLPPPGASAQPSVTEPPIKRKRGRPTKAQTLAKAEAEAQARGSSMLAGPALLLQQQQQQQQQISPRMMTPAPAPGPALESLPIEEQPKTALPPTTRMPISAVLTPTAPKTASSSSSSSGKRRRGRSTRSELEGPGVGGGGPGYEYESPYGREDVPQDSPARTAVLRHREEQGSTAHTRQAPGLGGPYSQLGSRPGPAPE</sequence>
<accession>A0A4U0TPV3</accession>
<evidence type="ECO:0000313" key="2">
    <source>
        <dbReference type="EMBL" id="TKA24098.1"/>
    </source>
</evidence>
<feature type="region of interest" description="Disordered" evidence="1">
    <location>
        <begin position="70"/>
        <end position="309"/>
    </location>
</feature>
<name>A0A4U0TPV3_9PEZI</name>
<comment type="caution">
    <text evidence="2">The sequence shown here is derived from an EMBL/GenBank/DDBJ whole genome shotgun (WGS) entry which is preliminary data.</text>
</comment>
<feature type="compositionally biased region" description="Low complexity" evidence="1">
    <location>
        <begin position="214"/>
        <end position="228"/>
    </location>
</feature>
<evidence type="ECO:0000313" key="3">
    <source>
        <dbReference type="Proteomes" id="UP000308549"/>
    </source>
</evidence>
<evidence type="ECO:0000256" key="1">
    <source>
        <dbReference type="SAM" id="MobiDB-lite"/>
    </source>
</evidence>